<feature type="transmembrane region" description="Helical" evidence="6">
    <location>
        <begin position="280"/>
        <end position="304"/>
    </location>
</feature>
<sequence length="473" mass="48772">MDTRTASRPRRDAAEEIAFASVKVPSDPARLNTTTASFRVRFTPPPVSLIEPAVPLAAPSAELVLPPLVAPAGAPRRQPRVRTITWAGEASPLLAAAVAGTGTVPAQGLGPDTELTAGQDTTQVLVRPDYETELGAVELAPIPAPDPDRGDWYPRRRVDLGLVLLPLRILLGCVSVWAGFSKLCDPVYFDGGARGSMMHWLQSLHPWSAAEPLLQFALTHPVGAGLAVAFTQVVCGVLAILGLWMRPAAAATMALSAALLVTVAWQSVPAYDAPEFLYLVAWSPLLLAGAPMFSLDGWLALDAWRKLGERASTARLRRRVLRRGVVLTTLVVGTAMVLGSMLGAAVRTSKLESATVPENPATPSGTEYPSPVWPSGVIPAQGTGSGQQHGKPAKKPRVSASPSPHASASARHHGGGTTTSGSSTTTKASSSGGSSPRSSSSGGSGGGHTSAPKPSSSSPSSTNGVIGGLLGGH</sequence>
<dbReference type="InterPro" id="IPR032808">
    <property type="entry name" value="DoxX"/>
</dbReference>
<evidence type="ECO:0000313" key="7">
    <source>
        <dbReference type="EMBL" id="MFC5906041.1"/>
    </source>
</evidence>
<protein>
    <submittedName>
        <fullName evidence="7">DoxX family membrane protein</fullName>
    </submittedName>
</protein>
<keyword evidence="2 6" id="KW-0812">Transmembrane</keyword>
<dbReference type="Pfam" id="PF07681">
    <property type="entry name" value="DoxX"/>
    <property type="match status" value="1"/>
</dbReference>
<keyword evidence="4 6" id="KW-0472">Membrane</keyword>
<dbReference type="PANTHER" id="PTHR39157:SF1">
    <property type="entry name" value="DOXX FAMILY PROTEIN"/>
    <property type="match status" value="1"/>
</dbReference>
<keyword evidence="3 6" id="KW-1133">Transmembrane helix</keyword>
<feature type="compositionally biased region" description="Low complexity" evidence="5">
    <location>
        <begin position="449"/>
        <end position="461"/>
    </location>
</feature>
<evidence type="ECO:0000313" key="8">
    <source>
        <dbReference type="Proteomes" id="UP001596174"/>
    </source>
</evidence>
<evidence type="ECO:0000256" key="1">
    <source>
        <dbReference type="ARBA" id="ARBA00004141"/>
    </source>
</evidence>
<reference evidence="8" key="1">
    <citation type="journal article" date="2019" name="Int. J. Syst. Evol. Microbiol.">
        <title>The Global Catalogue of Microorganisms (GCM) 10K type strain sequencing project: providing services to taxonomists for standard genome sequencing and annotation.</title>
        <authorList>
            <consortium name="The Broad Institute Genomics Platform"/>
            <consortium name="The Broad Institute Genome Sequencing Center for Infectious Disease"/>
            <person name="Wu L."/>
            <person name="Ma J."/>
        </authorList>
    </citation>
    <scope>NUCLEOTIDE SEQUENCE [LARGE SCALE GENOMIC DNA]</scope>
    <source>
        <strain evidence="8">JCM 4816</strain>
    </source>
</reference>
<evidence type="ECO:0000256" key="5">
    <source>
        <dbReference type="SAM" id="MobiDB-lite"/>
    </source>
</evidence>
<feature type="compositionally biased region" description="Low complexity" evidence="5">
    <location>
        <begin position="419"/>
        <end position="441"/>
    </location>
</feature>
<feature type="transmembrane region" description="Helical" evidence="6">
    <location>
        <begin position="325"/>
        <end position="346"/>
    </location>
</feature>
<gene>
    <name evidence="7" type="ORF">ACFP3V_02245</name>
</gene>
<feature type="transmembrane region" description="Helical" evidence="6">
    <location>
        <begin position="222"/>
        <end position="241"/>
    </location>
</feature>
<feature type="transmembrane region" description="Helical" evidence="6">
    <location>
        <begin position="248"/>
        <end position="268"/>
    </location>
</feature>
<dbReference type="PANTHER" id="PTHR39157">
    <property type="entry name" value="INTEGRAL MEMBRANE PROTEIN-RELATED"/>
    <property type="match status" value="1"/>
</dbReference>
<dbReference type="Proteomes" id="UP001596174">
    <property type="component" value="Unassembled WGS sequence"/>
</dbReference>
<evidence type="ECO:0000256" key="2">
    <source>
        <dbReference type="ARBA" id="ARBA00022692"/>
    </source>
</evidence>
<name>A0ABW1FWP7_9ACTN</name>
<comment type="subcellular location">
    <subcellularLocation>
        <location evidence="1">Membrane</location>
        <topology evidence="1">Multi-pass membrane protein</topology>
    </subcellularLocation>
</comment>
<evidence type="ECO:0000256" key="6">
    <source>
        <dbReference type="SAM" id="Phobius"/>
    </source>
</evidence>
<feature type="compositionally biased region" description="Low complexity" evidence="5">
    <location>
        <begin position="398"/>
        <end position="409"/>
    </location>
</feature>
<proteinExistence type="predicted"/>
<organism evidence="7 8">
    <name type="scientific">Streptacidiphilus monticola</name>
    <dbReference type="NCBI Taxonomy" id="2161674"/>
    <lineage>
        <taxon>Bacteria</taxon>
        <taxon>Bacillati</taxon>
        <taxon>Actinomycetota</taxon>
        <taxon>Actinomycetes</taxon>
        <taxon>Kitasatosporales</taxon>
        <taxon>Streptomycetaceae</taxon>
        <taxon>Streptacidiphilus</taxon>
    </lineage>
</organism>
<feature type="transmembrane region" description="Helical" evidence="6">
    <location>
        <begin position="160"/>
        <end position="180"/>
    </location>
</feature>
<keyword evidence="8" id="KW-1185">Reference proteome</keyword>
<dbReference type="EMBL" id="JBHSQJ010000007">
    <property type="protein sequence ID" value="MFC5906041.1"/>
    <property type="molecule type" value="Genomic_DNA"/>
</dbReference>
<feature type="region of interest" description="Disordered" evidence="5">
    <location>
        <begin position="353"/>
        <end position="473"/>
    </location>
</feature>
<accession>A0ABW1FWP7</accession>
<evidence type="ECO:0000256" key="4">
    <source>
        <dbReference type="ARBA" id="ARBA00023136"/>
    </source>
</evidence>
<evidence type="ECO:0000256" key="3">
    <source>
        <dbReference type="ARBA" id="ARBA00022989"/>
    </source>
</evidence>
<dbReference type="RefSeq" id="WP_380579075.1">
    <property type="nucleotide sequence ID" value="NZ_JBHSQJ010000007.1"/>
</dbReference>
<comment type="caution">
    <text evidence="7">The sequence shown here is derived from an EMBL/GenBank/DDBJ whole genome shotgun (WGS) entry which is preliminary data.</text>
</comment>